<reference evidence="2 3" key="1">
    <citation type="journal article" date="2020" name="ISME J.">
        <title>Uncovering the hidden diversity of litter-decomposition mechanisms in mushroom-forming fungi.</title>
        <authorList>
            <person name="Floudas D."/>
            <person name="Bentzer J."/>
            <person name="Ahren D."/>
            <person name="Johansson T."/>
            <person name="Persson P."/>
            <person name="Tunlid A."/>
        </authorList>
    </citation>
    <scope>NUCLEOTIDE SEQUENCE [LARGE SCALE GENOMIC DNA]</scope>
    <source>
        <strain evidence="2 3">CBS 146.42</strain>
    </source>
</reference>
<feature type="compositionally biased region" description="Basic and acidic residues" evidence="1">
    <location>
        <begin position="79"/>
        <end position="104"/>
    </location>
</feature>
<dbReference type="OrthoDB" id="3228420at2759"/>
<name>A0A8H5D297_9AGAR</name>
<keyword evidence="3" id="KW-1185">Reference proteome</keyword>
<proteinExistence type="predicted"/>
<evidence type="ECO:0000256" key="1">
    <source>
        <dbReference type="SAM" id="MobiDB-lite"/>
    </source>
</evidence>
<comment type="caution">
    <text evidence="2">The sequence shown here is derived from an EMBL/GenBank/DDBJ whole genome shotgun (WGS) entry which is preliminary data.</text>
</comment>
<feature type="region of interest" description="Disordered" evidence="1">
    <location>
        <begin position="1"/>
        <end position="104"/>
    </location>
</feature>
<organism evidence="2 3">
    <name type="scientific">Leucocoprinus leucothites</name>
    <dbReference type="NCBI Taxonomy" id="201217"/>
    <lineage>
        <taxon>Eukaryota</taxon>
        <taxon>Fungi</taxon>
        <taxon>Dikarya</taxon>
        <taxon>Basidiomycota</taxon>
        <taxon>Agaricomycotina</taxon>
        <taxon>Agaricomycetes</taxon>
        <taxon>Agaricomycetidae</taxon>
        <taxon>Agaricales</taxon>
        <taxon>Agaricineae</taxon>
        <taxon>Agaricaceae</taxon>
        <taxon>Leucocoprinus</taxon>
    </lineage>
</organism>
<dbReference type="AlphaFoldDB" id="A0A8H5D297"/>
<feature type="compositionally biased region" description="Polar residues" evidence="1">
    <location>
        <begin position="31"/>
        <end position="44"/>
    </location>
</feature>
<dbReference type="Proteomes" id="UP000559027">
    <property type="component" value="Unassembled WGS sequence"/>
</dbReference>
<dbReference type="EMBL" id="JAACJO010000011">
    <property type="protein sequence ID" value="KAF5352354.1"/>
    <property type="molecule type" value="Genomic_DNA"/>
</dbReference>
<accession>A0A8H5D297</accession>
<feature type="compositionally biased region" description="Basic residues" evidence="1">
    <location>
        <begin position="17"/>
        <end position="30"/>
    </location>
</feature>
<gene>
    <name evidence="2" type="ORF">D9756_006180</name>
</gene>
<protein>
    <submittedName>
        <fullName evidence="2">Uncharacterized protein</fullName>
    </submittedName>
</protein>
<sequence length="133" mass="14723">MPDSVIVVPHPPAMKVGGRRRSVSSKHRTHNTGSVHMTEPTASEESGGEAVTDDYPRPAPPSEGQVHQHDGHNQYQDEEQTRKDKRQPFSEKVKEYSHWKAETTRPTRDIQANFMKVCGASGRIAQPAGKGAQ</sequence>
<evidence type="ECO:0000313" key="2">
    <source>
        <dbReference type="EMBL" id="KAF5352354.1"/>
    </source>
</evidence>
<evidence type="ECO:0000313" key="3">
    <source>
        <dbReference type="Proteomes" id="UP000559027"/>
    </source>
</evidence>